<comment type="caution">
    <text evidence="1">The sequence shown here is derived from an EMBL/GenBank/DDBJ whole genome shotgun (WGS) entry which is preliminary data.</text>
</comment>
<dbReference type="EMBL" id="QJKJ01001971">
    <property type="protein sequence ID" value="RDY04961.1"/>
    <property type="molecule type" value="Genomic_DNA"/>
</dbReference>
<feature type="non-terminal residue" evidence="1">
    <location>
        <position position="71"/>
    </location>
</feature>
<protein>
    <submittedName>
        <fullName evidence="1">Uncharacterized protein</fullName>
    </submittedName>
</protein>
<gene>
    <name evidence="1" type="ORF">CR513_11252</name>
</gene>
<organism evidence="1 2">
    <name type="scientific">Mucuna pruriens</name>
    <name type="common">Velvet bean</name>
    <name type="synonym">Dolichos pruriens</name>
    <dbReference type="NCBI Taxonomy" id="157652"/>
    <lineage>
        <taxon>Eukaryota</taxon>
        <taxon>Viridiplantae</taxon>
        <taxon>Streptophyta</taxon>
        <taxon>Embryophyta</taxon>
        <taxon>Tracheophyta</taxon>
        <taxon>Spermatophyta</taxon>
        <taxon>Magnoliopsida</taxon>
        <taxon>eudicotyledons</taxon>
        <taxon>Gunneridae</taxon>
        <taxon>Pentapetalae</taxon>
        <taxon>rosids</taxon>
        <taxon>fabids</taxon>
        <taxon>Fabales</taxon>
        <taxon>Fabaceae</taxon>
        <taxon>Papilionoideae</taxon>
        <taxon>50 kb inversion clade</taxon>
        <taxon>NPAAA clade</taxon>
        <taxon>indigoferoid/millettioid clade</taxon>
        <taxon>Phaseoleae</taxon>
        <taxon>Mucuna</taxon>
    </lineage>
</organism>
<proteinExistence type="predicted"/>
<keyword evidence="2" id="KW-1185">Reference proteome</keyword>
<evidence type="ECO:0000313" key="1">
    <source>
        <dbReference type="EMBL" id="RDY04961.1"/>
    </source>
</evidence>
<feature type="non-terminal residue" evidence="1">
    <location>
        <position position="1"/>
    </location>
</feature>
<dbReference type="AlphaFoldDB" id="A0A371HQ94"/>
<sequence>YLKVTHFIPCHKNDDASHVTAYPRPKPIIGQVFLVSIFRRQSIVTFIAKSQVDPSFTTIAMVDGGGSLPLA</sequence>
<name>A0A371HQ94_MUCPR</name>
<accession>A0A371HQ94</accession>
<reference evidence="1" key="1">
    <citation type="submission" date="2018-05" db="EMBL/GenBank/DDBJ databases">
        <title>Draft genome of Mucuna pruriens seed.</title>
        <authorList>
            <person name="Nnadi N.E."/>
            <person name="Vos R."/>
            <person name="Hasami M.H."/>
            <person name="Devisetty U.K."/>
            <person name="Aguiy J.C."/>
        </authorList>
    </citation>
    <scope>NUCLEOTIDE SEQUENCE [LARGE SCALE GENOMIC DNA]</scope>
    <source>
        <strain evidence="1">JCA_2017</strain>
    </source>
</reference>
<dbReference type="Proteomes" id="UP000257109">
    <property type="component" value="Unassembled WGS sequence"/>
</dbReference>
<evidence type="ECO:0000313" key="2">
    <source>
        <dbReference type="Proteomes" id="UP000257109"/>
    </source>
</evidence>